<dbReference type="EMBL" id="LT629732">
    <property type="protein sequence ID" value="SDR88514.1"/>
    <property type="molecule type" value="Genomic_DNA"/>
</dbReference>
<dbReference type="PANTHER" id="PTHR12526">
    <property type="entry name" value="GLYCOSYLTRANSFERASE"/>
    <property type="match status" value="1"/>
</dbReference>
<dbReference type="Gene3D" id="3.40.50.2000">
    <property type="entry name" value="Glycogen Phosphorylase B"/>
    <property type="match status" value="1"/>
</dbReference>
<evidence type="ECO:0000313" key="5">
    <source>
        <dbReference type="Proteomes" id="UP000198983"/>
    </source>
</evidence>
<evidence type="ECO:0000256" key="2">
    <source>
        <dbReference type="SAM" id="MobiDB-lite"/>
    </source>
</evidence>
<gene>
    <name evidence="4" type="ORF">SAMN04489717_0904</name>
</gene>
<dbReference type="Pfam" id="PF00534">
    <property type="entry name" value="Glycos_transf_1"/>
    <property type="match status" value="1"/>
</dbReference>
<dbReference type="RefSeq" id="WP_157728213.1">
    <property type="nucleotide sequence ID" value="NZ_LT629732.1"/>
</dbReference>
<sequence>MRVLVLWNQLTGYMKATLECLAEQPEVELHVVAFPSATDAPFSASESRPGKASYYTFTDDLDVGAIRDDIDPDALIVCGWSTSAYRRLARRSRALRILYMDNQWLGTAKQRAGIIASRWYLGPAYDVALVPGERQAHFARLLGFREDDIWRGGLSGDYHAFAARPGQVPASRREFLYVGRLHDYKGVGVLAEAFRRYSSLVPDPWDLTVCGTGPMQKVFEQLPGVRHLGFVQPSNLPDIVRGSGAFVTPSTFEPWGVVIHEACAAGLPVICTPACGAAAALVEDHWNGYLIEPGSAQSLCEAMLRMHCLPDVERRRMGDNSALLARRFTPDRWAVTLVSRIDRRLPGGPAASPHRPRRRVGRGSSIA</sequence>
<dbReference type="SUPFAM" id="SSF53756">
    <property type="entry name" value="UDP-Glycosyltransferase/glycogen phosphorylase"/>
    <property type="match status" value="1"/>
</dbReference>
<name>A0A1H1MP02_9ACTN</name>
<reference evidence="4 5" key="1">
    <citation type="submission" date="2016-10" db="EMBL/GenBank/DDBJ databases">
        <authorList>
            <person name="de Groot N.N."/>
        </authorList>
    </citation>
    <scope>NUCLEOTIDE SEQUENCE [LARGE SCALE GENOMIC DNA]</scope>
    <source>
        <strain evidence="4 5">DSM 22024</strain>
    </source>
</reference>
<dbReference type="STRING" id="117157.SAMN04489717_0904"/>
<dbReference type="InterPro" id="IPR001296">
    <property type="entry name" value="Glyco_trans_1"/>
</dbReference>
<feature type="domain" description="Glycosyl transferase family 1" evidence="3">
    <location>
        <begin position="169"/>
        <end position="320"/>
    </location>
</feature>
<dbReference type="CDD" id="cd03801">
    <property type="entry name" value="GT4_PimA-like"/>
    <property type="match status" value="1"/>
</dbReference>
<proteinExistence type="predicted"/>
<evidence type="ECO:0000313" key="4">
    <source>
        <dbReference type="EMBL" id="SDR88514.1"/>
    </source>
</evidence>
<keyword evidence="1 4" id="KW-0808">Transferase</keyword>
<keyword evidence="5" id="KW-1185">Reference proteome</keyword>
<evidence type="ECO:0000256" key="1">
    <source>
        <dbReference type="ARBA" id="ARBA00022679"/>
    </source>
</evidence>
<dbReference type="Proteomes" id="UP000198983">
    <property type="component" value="Chromosome I"/>
</dbReference>
<dbReference type="AlphaFoldDB" id="A0A1H1MP02"/>
<evidence type="ECO:0000259" key="3">
    <source>
        <dbReference type="Pfam" id="PF00534"/>
    </source>
</evidence>
<dbReference type="GO" id="GO:0016757">
    <property type="term" value="F:glycosyltransferase activity"/>
    <property type="evidence" value="ECO:0007669"/>
    <property type="project" value="InterPro"/>
</dbReference>
<organism evidence="4 5">
    <name type="scientific">Actinopolymorpha singaporensis</name>
    <dbReference type="NCBI Taxonomy" id="117157"/>
    <lineage>
        <taxon>Bacteria</taxon>
        <taxon>Bacillati</taxon>
        <taxon>Actinomycetota</taxon>
        <taxon>Actinomycetes</taxon>
        <taxon>Propionibacteriales</taxon>
        <taxon>Actinopolymorphaceae</taxon>
        <taxon>Actinopolymorpha</taxon>
    </lineage>
</organism>
<feature type="region of interest" description="Disordered" evidence="2">
    <location>
        <begin position="344"/>
        <end position="367"/>
    </location>
</feature>
<accession>A0A1H1MP02</accession>
<protein>
    <submittedName>
        <fullName evidence="4">Glycosyl transferases group 1</fullName>
    </submittedName>
</protein>
<dbReference type="OrthoDB" id="6286688at2"/>